<protein>
    <submittedName>
        <fullName evidence="2">Uncharacterized protein</fullName>
    </submittedName>
</protein>
<comment type="caution">
    <text evidence="2">The sequence shown here is derived from an EMBL/GenBank/DDBJ whole genome shotgun (WGS) entry which is preliminary data.</text>
</comment>
<dbReference type="EMBL" id="JARQZJ010000092">
    <property type="protein sequence ID" value="KAK9884359.1"/>
    <property type="molecule type" value="Genomic_DNA"/>
</dbReference>
<keyword evidence="1" id="KW-0732">Signal</keyword>
<accession>A0AAW1UMQ5</accession>
<sequence>MYSLKFIILLITVVVILEAKEKMKQNRGIFKKCAEANGLDRKKMEGMKVNESEKKSENQVNPLKEHQKNFYAHTNVFGKKKAFYQRQLLI</sequence>
<organism evidence="2 3">
    <name type="scientific">Henosepilachna vigintioctopunctata</name>
    <dbReference type="NCBI Taxonomy" id="420089"/>
    <lineage>
        <taxon>Eukaryota</taxon>
        <taxon>Metazoa</taxon>
        <taxon>Ecdysozoa</taxon>
        <taxon>Arthropoda</taxon>
        <taxon>Hexapoda</taxon>
        <taxon>Insecta</taxon>
        <taxon>Pterygota</taxon>
        <taxon>Neoptera</taxon>
        <taxon>Endopterygota</taxon>
        <taxon>Coleoptera</taxon>
        <taxon>Polyphaga</taxon>
        <taxon>Cucujiformia</taxon>
        <taxon>Coccinelloidea</taxon>
        <taxon>Coccinellidae</taxon>
        <taxon>Epilachninae</taxon>
        <taxon>Epilachnini</taxon>
        <taxon>Henosepilachna</taxon>
    </lineage>
</organism>
<keyword evidence="3" id="KW-1185">Reference proteome</keyword>
<reference evidence="2 3" key="1">
    <citation type="submission" date="2023-03" db="EMBL/GenBank/DDBJ databases">
        <title>Genome insight into feeding habits of ladybird beetles.</title>
        <authorList>
            <person name="Li H.-S."/>
            <person name="Huang Y.-H."/>
            <person name="Pang H."/>
        </authorList>
    </citation>
    <scope>NUCLEOTIDE SEQUENCE [LARGE SCALE GENOMIC DNA]</scope>
    <source>
        <strain evidence="2">SYSU_2023b</strain>
        <tissue evidence="2">Whole body</tissue>
    </source>
</reference>
<name>A0AAW1UMQ5_9CUCU</name>
<evidence type="ECO:0000313" key="2">
    <source>
        <dbReference type="EMBL" id="KAK9884359.1"/>
    </source>
</evidence>
<proteinExistence type="predicted"/>
<evidence type="ECO:0000256" key="1">
    <source>
        <dbReference type="SAM" id="SignalP"/>
    </source>
</evidence>
<feature type="chain" id="PRO_5043743954" evidence="1">
    <location>
        <begin position="20"/>
        <end position="90"/>
    </location>
</feature>
<dbReference type="AlphaFoldDB" id="A0AAW1UMQ5"/>
<feature type="signal peptide" evidence="1">
    <location>
        <begin position="1"/>
        <end position="19"/>
    </location>
</feature>
<dbReference type="Proteomes" id="UP001431783">
    <property type="component" value="Unassembled WGS sequence"/>
</dbReference>
<evidence type="ECO:0000313" key="3">
    <source>
        <dbReference type="Proteomes" id="UP001431783"/>
    </source>
</evidence>
<gene>
    <name evidence="2" type="ORF">WA026_005308</name>
</gene>